<keyword evidence="2" id="KW-0808">Transferase</keyword>
<gene>
    <name evidence="2" type="primary">SH3KBP1</name>
    <name evidence="2" type="ORF">AMEX_G20694</name>
</gene>
<proteinExistence type="predicted"/>
<feature type="compositionally biased region" description="Low complexity" evidence="1">
    <location>
        <begin position="85"/>
        <end position="99"/>
    </location>
</feature>
<accession>A0A8T2L570</accession>
<evidence type="ECO:0000313" key="2">
    <source>
        <dbReference type="EMBL" id="KAG9266184.1"/>
    </source>
</evidence>
<feature type="region of interest" description="Disordered" evidence="1">
    <location>
        <begin position="69"/>
        <end position="113"/>
    </location>
</feature>
<organism evidence="2 3">
    <name type="scientific">Astyanax mexicanus</name>
    <name type="common">Blind cave fish</name>
    <name type="synonym">Astyanax fasciatus mexicanus</name>
    <dbReference type="NCBI Taxonomy" id="7994"/>
    <lineage>
        <taxon>Eukaryota</taxon>
        <taxon>Metazoa</taxon>
        <taxon>Chordata</taxon>
        <taxon>Craniata</taxon>
        <taxon>Vertebrata</taxon>
        <taxon>Euteleostomi</taxon>
        <taxon>Actinopterygii</taxon>
        <taxon>Neopterygii</taxon>
        <taxon>Teleostei</taxon>
        <taxon>Ostariophysi</taxon>
        <taxon>Characiformes</taxon>
        <taxon>Characoidei</taxon>
        <taxon>Acestrorhamphidae</taxon>
        <taxon>Acestrorhamphinae</taxon>
        <taxon>Astyanax</taxon>
    </lineage>
</organism>
<sequence length="167" mass="18752">MGNYNSGLYADVEHFKGIVSSPGRVTSEQHMLENTSLYNHVSGAEESVVWEENVPDLAALKFLHTVPEPRRGKPVRHTHTHTREPVAIAASPAVSSGPALKPRPPPSGPATLQGLRDEIHDMRGELELLKNQHKREITLMMNELDEEKKMRLSLQVEVDRLKKHMSK</sequence>
<name>A0A8T2L570_ASTMX</name>
<dbReference type="OrthoDB" id="5340910at2759"/>
<protein>
    <submittedName>
        <fullName evidence="2">SH3 domain-containing kinase-binding protein 1-like isoform X1</fullName>
    </submittedName>
</protein>
<evidence type="ECO:0000256" key="1">
    <source>
        <dbReference type="SAM" id="MobiDB-lite"/>
    </source>
</evidence>
<dbReference type="Proteomes" id="UP000752171">
    <property type="component" value="Unassembled WGS sequence"/>
</dbReference>
<comment type="caution">
    <text evidence="2">The sequence shown here is derived from an EMBL/GenBank/DDBJ whole genome shotgun (WGS) entry which is preliminary data.</text>
</comment>
<dbReference type="AlphaFoldDB" id="A0A8T2L570"/>
<dbReference type="GO" id="GO:0016301">
    <property type="term" value="F:kinase activity"/>
    <property type="evidence" value="ECO:0007669"/>
    <property type="project" value="UniProtKB-KW"/>
</dbReference>
<keyword evidence="2" id="KW-0418">Kinase</keyword>
<dbReference type="EMBL" id="JAICCE010000017">
    <property type="protein sequence ID" value="KAG9266184.1"/>
    <property type="molecule type" value="Genomic_DNA"/>
</dbReference>
<evidence type="ECO:0000313" key="3">
    <source>
        <dbReference type="Proteomes" id="UP000752171"/>
    </source>
</evidence>
<reference evidence="2 3" key="1">
    <citation type="submission" date="2021-07" db="EMBL/GenBank/DDBJ databases">
        <authorList>
            <person name="Imarazene B."/>
            <person name="Zahm M."/>
            <person name="Klopp C."/>
            <person name="Cabau C."/>
            <person name="Beille S."/>
            <person name="Jouanno E."/>
            <person name="Castinel A."/>
            <person name="Lluch J."/>
            <person name="Gil L."/>
            <person name="Kuchtly C."/>
            <person name="Lopez Roques C."/>
            <person name="Donnadieu C."/>
            <person name="Parrinello H."/>
            <person name="Journot L."/>
            <person name="Du K."/>
            <person name="Schartl M."/>
            <person name="Retaux S."/>
            <person name="Guiguen Y."/>
        </authorList>
    </citation>
    <scope>NUCLEOTIDE SEQUENCE [LARGE SCALE GENOMIC DNA]</scope>
    <source>
        <strain evidence="2">Pach_M1</strain>
        <tissue evidence="2">Testis</tissue>
    </source>
</reference>